<dbReference type="SUPFAM" id="SSF52047">
    <property type="entry name" value="RNI-like"/>
    <property type="match status" value="1"/>
</dbReference>
<organism evidence="5 6">
    <name type="scientific">Polarella glacialis</name>
    <name type="common">Dinoflagellate</name>
    <dbReference type="NCBI Taxonomy" id="89957"/>
    <lineage>
        <taxon>Eukaryota</taxon>
        <taxon>Sar</taxon>
        <taxon>Alveolata</taxon>
        <taxon>Dinophyceae</taxon>
        <taxon>Suessiales</taxon>
        <taxon>Suessiaceae</taxon>
        <taxon>Polarella</taxon>
    </lineage>
</organism>
<dbReference type="InterPro" id="IPR009081">
    <property type="entry name" value="PP-bd_ACP"/>
</dbReference>
<keyword evidence="1" id="KW-0596">Phosphopantetheine</keyword>
<dbReference type="Pfam" id="PF13516">
    <property type="entry name" value="LRR_6"/>
    <property type="match status" value="1"/>
</dbReference>
<dbReference type="SMART" id="SM00367">
    <property type="entry name" value="LRR_CC"/>
    <property type="match status" value="8"/>
</dbReference>
<name>A0A813JBV1_POLGL</name>
<evidence type="ECO:0000313" key="6">
    <source>
        <dbReference type="Proteomes" id="UP000626109"/>
    </source>
</evidence>
<proteinExistence type="predicted"/>
<sequence length="1122" mass="123629">MGCGTSSQGASPSAIARTPAVESRPSSSFGSSSAPASDSAPASPSAAAPASAPAARLKPEDLDFTALTSRASRGLSIPNVAHRGILPSQLRSLLSFMTARCSDGEVIQGWYDSFTGQQQLKLREINLYQVTFWIIKPMTAESCCSYVEAVAEDSSSQRPTVFVSHWWGEAVYDFISCISRHQELRALPQQTGYWVCAYANNQHELGADIQADPRQTSFFRAMEMCTFLLLVLDKNGTPFTRVWCIFELAWVVRTHRDSEHTPLLLDIATAKKYTDLKQREHEAIIITHGLTPEEEEIERGGGGNGWYYKSQRESSFPIELAEKALALKIEHSEATVPVDRSRILNSITGASSPAELDREPHVSHAEYDRVNRQLRAAFAVHCWLNAVQVKPEILPLFTEALAADTDRKQLSLVFAGCQDFTDERLLQLSASLPLALKQLSLVMASCQHISLRGLGSLAKSFSTLAELADLEINLGSCPQVGDEVVRCLADGLPSGLVQLKLRFQHCDGISDSGLLQLASLLKLCNLRSILLNFSDCTQLTEGAVRVVAKSLPEALEKLELNFGGCPQVGDNAILAIVEALPVGLTRLVIRLRRCEQLSDEGLLHLGLLPRRLQDLELYCSGCKRIGNAWLKGLSAKLPVTLRQLKLDFARCEIGDDGMIALASGLNELMTHLSLCFSFCDAITDRGVQAIVKSLPRKLREGEFVFLGCSHLSSATRSSLDSILSMQEWQRALEEGNHTIASALPADVALVSVHQQAVPCHDVSDDTVLRTVLEVLMDGMDLEGHDFNEHSELFDYGFDSLSMMELRDKLLCKFPSVQMPATILFDFPTASQMAAYLTSALAKEKSLPHPVPDDTVLKTVLEVLMDGRDLEGHDFNEHSELFDSGFDSLLFDSLSMMELIDKLQGKFPTVQMPATFLFDFPTASQMAAYLTSALAKEKSLPHPVPDDAVLKTVLEVLMDGRDLEGHDFNEHSELFDYGFDSLSMMELRDKLLCKFPSVQMPATILFDFPTASQMAAYLTSALAKEKSLPHPVPDDAVLKTVLEVLMDGMDLEGHDFNQHSELFEYGFDSLSMMELRDKLQGKFPTVQMPATILFDFPIASQMAVYIKAAPSQHPSAIHDTVMP</sequence>
<dbReference type="InterPro" id="IPR006162">
    <property type="entry name" value="Ppantetheine_attach_site"/>
</dbReference>
<evidence type="ECO:0000259" key="4">
    <source>
        <dbReference type="PROSITE" id="PS50075"/>
    </source>
</evidence>
<dbReference type="GO" id="GO:0031177">
    <property type="term" value="F:phosphopantetheine binding"/>
    <property type="evidence" value="ECO:0007669"/>
    <property type="project" value="InterPro"/>
</dbReference>
<dbReference type="PROSITE" id="PS00012">
    <property type="entry name" value="PHOSPHOPANTETHEINE"/>
    <property type="match status" value="3"/>
</dbReference>
<dbReference type="Proteomes" id="UP000626109">
    <property type="component" value="Unassembled WGS sequence"/>
</dbReference>
<dbReference type="SUPFAM" id="SSF47336">
    <property type="entry name" value="ACP-like"/>
    <property type="match status" value="4"/>
</dbReference>
<evidence type="ECO:0000256" key="2">
    <source>
        <dbReference type="ARBA" id="ARBA00022553"/>
    </source>
</evidence>
<evidence type="ECO:0000256" key="1">
    <source>
        <dbReference type="ARBA" id="ARBA00022450"/>
    </source>
</evidence>
<dbReference type="InterPro" id="IPR036736">
    <property type="entry name" value="ACP-like_sf"/>
</dbReference>
<dbReference type="Gene3D" id="3.80.10.10">
    <property type="entry name" value="Ribonuclease Inhibitor"/>
    <property type="match status" value="2"/>
</dbReference>
<dbReference type="InterPro" id="IPR050648">
    <property type="entry name" value="F-box_LRR-repeat"/>
</dbReference>
<comment type="caution">
    <text evidence="5">The sequence shown here is derived from an EMBL/GenBank/DDBJ whole genome shotgun (WGS) entry which is preliminary data.</text>
</comment>
<dbReference type="InterPro" id="IPR001611">
    <property type="entry name" value="Leu-rich_rpt"/>
</dbReference>
<feature type="domain" description="Carrier" evidence="4">
    <location>
        <begin position="763"/>
        <end position="840"/>
    </location>
</feature>
<feature type="compositionally biased region" description="Polar residues" evidence="3">
    <location>
        <begin position="1"/>
        <end position="11"/>
    </location>
</feature>
<feature type="domain" description="Carrier" evidence="4">
    <location>
        <begin position="943"/>
        <end position="1021"/>
    </location>
</feature>
<dbReference type="InterPro" id="IPR020806">
    <property type="entry name" value="PKS_PP-bd"/>
</dbReference>
<feature type="domain" description="Carrier" evidence="4">
    <location>
        <begin position="1031"/>
        <end position="1109"/>
    </location>
</feature>
<gene>
    <name evidence="5" type="ORF">PGLA2088_LOCUS19599</name>
</gene>
<dbReference type="InterPro" id="IPR032675">
    <property type="entry name" value="LRR_dom_sf"/>
</dbReference>
<reference evidence="5" key="1">
    <citation type="submission" date="2021-02" db="EMBL/GenBank/DDBJ databases">
        <authorList>
            <person name="Dougan E. K."/>
            <person name="Rhodes N."/>
            <person name="Thang M."/>
            <person name="Chan C."/>
        </authorList>
    </citation>
    <scope>NUCLEOTIDE SEQUENCE</scope>
</reference>
<feature type="compositionally biased region" description="Low complexity" evidence="3">
    <location>
        <begin position="25"/>
        <end position="54"/>
    </location>
</feature>
<feature type="domain" description="Carrier" evidence="4">
    <location>
        <begin position="850"/>
        <end position="933"/>
    </location>
</feature>
<accession>A0A813JBV1</accession>
<keyword evidence="2" id="KW-0597">Phosphoprotein</keyword>
<dbReference type="GO" id="GO:0005737">
    <property type="term" value="C:cytoplasm"/>
    <property type="evidence" value="ECO:0007669"/>
    <property type="project" value="TreeGrafter"/>
</dbReference>
<dbReference type="AlphaFoldDB" id="A0A813JBV1"/>
<dbReference type="InterPro" id="IPR006553">
    <property type="entry name" value="Leu-rich_rpt_Cys-con_subtyp"/>
</dbReference>
<feature type="region of interest" description="Disordered" evidence="3">
    <location>
        <begin position="1"/>
        <end position="54"/>
    </location>
</feature>
<dbReference type="PANTHER" id="PTHR13382:SF46">
    <property type="entry name" value="LEUCINE-RICH REPEAT-CONTAINING PROTEIN"/>
    <property type="match status" value="1"/>
</dbReference>
<evidence type="ECO:0000313" key="5">
    <source>
        <dbReference type="EMBL" id="CAE8675897.1"/>
    </source>
</evidence>
<protein>
    <recommendedName>
        <fullName evidence="4">Carrier domain-containing protein</fullName>
    </recommendedName>
</protein>
<evidence type="ECO:0000256" key="3">
    <source>
        <dbReference type="SAM" id="MobiDB-lite"/>
    </source>
</evidence>
<dbReference type="Pfam" id="PF00550">
    <property type="entry name" value="PP-binding"/>
    <property type="match status" value="4"/>
</dbReference>
<dbReference type="SMART" id="SM00823">
    <property type="entry name" value="PKS_PP"/>
    <property type="match status" value="4"/>
</dbReference>
<dbReference type="EMBL" id="CAJNNW010025155">
    <property type="protein sequence ID" value="CAE8675897.1"/>
    <property type="molecule type" value="Genomic_DNA"/>
</dbReference>
<dbReference type="Gene3D" id="1.10.1200.10">
    <property type="entry name" value="ACP-like"/>
    <property type="match status" value="4"/>
</dbReference>
<dbReference type="PROSITE" id="PS50075">
    <property type="entry name" value="CARRIER"/>
    <property type="match status" value="4"/>
</dbReference>
<dbReference type="PANTHER" id="PTHR13382">
    <property type="entry name" value="MITOCHONDRIAL ATP SYNTHASE COUPLING FACTOR B"/>
    <property type="match status" value="1"/>
</dbReference>